<dbReference type="InterPro" id="IPR006015">
    <property type="entry name" value="Universal_stress_UspA"/>
</dbReference>
<dbReference type="Gene3D" id="3.40.50.12370">
    <property type="match status" value="1"/>
</dbReference>
<reference evidence="3 4" key="1">
    <citation type="submission" date="2018-06" db="EMBL/GenBank/DDBJ databases">
        <authorList>
            <consortium name="Pathogen Informatics"/>
            <person name="Doyle S."/>
        </authorList>
    </citation>
    <scope>NUCLEOTIDE SEQUENCE [LARGE SCALE GENOMIC DNA]</scope>
    <source>
        <strain evidence="3 4">NCTC11632</strain>
    </source>
</reference>
<accession>A0A379E7K7</accession>
<evidence type="ECO:0000313" key="3">
    <source>
        <dbReference type="EMBL" id="SUB88312.1"/>
    </source>
</evidence>
<dbReference type="PANTHER" id="PTHR46268">
    <property type="entry name" value="STRESS RESPONSE PROTEIN NHAX"/>
    <property type="match status" value="1"/>
</dbReference>
<organism evidence="3 4">
    <name type="scientific">Porphyromonas macacae</name>
    <dbReference type="NCBI Taxonomy" id="28115"/>
    <lineage>
        <taxon>Bacteria</taxon>
        <taxon>Pseudomonadati</taxon>
        <taxon>Bacteroidota</taxon>
        <taxon>Bacteroidia</taxon>
        <taxon>Bacteroidales</taxon>
        <taxon>Porphyromonadaceae</taxon>
        <taxon>Porphyromonas</taxon>
    </lineage>
</organism>
<sequence length="380" mass="43362">MNKDQMNEKDEIVTLAIHSFGEAQILKTMLESEGIPVQLANVNLIQPVVSAGVRVRINKKDLPHALSIIEQSHFSESAIADEKRAGAMKEESYVLIPVDFETMTEKICDMGIRYAARHKMSIVILHAHYNPFYPAPMFVGDVNTIPVADEVILRKTLEEVQGKMDTLKRQISEKMESGALPKVEMKMMIRDGAPEEVIKGYSHRHRPNLIVMGSRSKEKKDADLIGSVAAEIMDSNRAPVLVVPEESHISDFSDAKEVAVATSFEQSDLVLFERYIQLFGHLNPRFHLFNISTNDRQWDEIQLNAIREYFKKQYPTRQIEVNMLDAGDFGTALDIFTTREKIDLIVVNTYKRNFLRKLIFPSKARRMLFYADTPLLVMPH</sequence>
<dbReference type="PANTHER" id="PTHR46268:SF6">
    <property type="entry name" value="UNIVERSAL STRESS PROTEIN UP12"/>
    <property type="match status" value="1"/>
</dbReference>
<dbReference type="InterPro" id="IPR006016">
    <property type="entry name" value="UspA"/>
</dbReference>
<evidence type="ECO:0000256" key="1">
    <source>
        <dbReference type="ARBA" id="ARBA00008791"/>
    </source>
</evidence>
<evidence type="ECO:0000259" key="2">
    <source>
        <dbReference type="Pfam" id="PF00582"/>
    </source>
</evidence>
<dbReference type="RefSeq" id="WP_081774557.1">
    <property type="nucleotide sequence ID" value="NZ_JASBZX010000020.1"/>
</dbReference>
<dbReference type="SUPFAM" id="SSF52402">
    <property type="entry name" value="Adenine nucleotide alpha hydrolases-like"/>
    <property type="match status" value="2"/>
</dbReference>
<dbReference type="Proteomes" id="UP000254156">
    <property type="component" value="Unassembled WGS sequence"/>
</dbReference>
<dbReference type="EMBL" id="UGTF01000002">
    <property type="protein sequence ID" value="SUB88312.1"/>
    <property type="molecule type" value="Genomic_DNA"/>
</dbReference>
<evidence type="ECO:0000313" key="4">
    <source>
        <dbReference type="Proteomes" id="UP000254156"/>
    </source>
</evidence>
<dbReference type="Pfam" id="PF00582">
    <property type="entry name" value="Usp"/>
    <property type="match status" value="1"/>
</dbReference>
<comment type="similarity">
    <text evidence="1">Belongs to the universal stress protein A family.</text>
</comment>
<dbReference type="PRINTS" id="PR01438">
    <property type="entry name" value="UNVRSLSTRESS"/>
</dbReference>
<protein>
    <submittedName>
        <fullName evidence="3">Universal stress protein family</fullName>
    </submittedName>
</protein>
<dbReference type="AlphaFoldDB" id="A0A379E7K7"/>
<dbReference type="OrthoDB" id="9788959at2"/>
<feature type="domain" description="UspA" evidence="2">
    <location>
        <begin position="94"/>
        <end position="244"/>
    </location>
</feature>
<gene>
    <name evidence="3" type="ORF">NCTC11632_00381</name>
</gene>
<dbReference type="CDD" id="cd00293">
    <property type="entry name" value="USP-like"/>
    <property type="match status" value="1"/>
</dbReference>
<proteinExistence type="inferred from homology"/>
<name>A0A379E7K7_9PORP</name>